<accession>A0A9P1GRF0</accession>
<gene>
    <name evidence="1" type="ORF">C1SCF055_LOCUS44297</name>
</gene>
<proteinExistence type="predicted"/>
<comment type="caution">
    <text evidence="1">The sequence shown here is derived from an EMBL/GenBank/DDBJ whole genome shotgun (WGS) entry which is preliminary data.</text>
</comment>
<sequence>MPWQRPLGKKRFDADISAGQLRMADVELPESLKCDGNFKLEIKRLSKEWRLKRDSFRTSVPIVEPEEQLVSAAAAGDLQRCRELLQRKAAAPDAAYVSWIHNISALVLPPPNNSAREREP</sequence>
<dbReference type="AlphaFoldDB" id="A0A9P1GRF0"/>
<evidence type="ECO:0000313" key="3">
    <source>
        <dbReference type="Proteomes" id="UP001152797"/>
    </source>
</evidence>
<evidence type="ECO:0000313" key="1">
    <source>
        <dbReference type="EMBL" id="CAI4019834.1"/>
    </source>
</evidence>
<evidence type="ECO:0000313" key="2">
    <source>
        <dbReference type="EMBL" id="CAL4807146.1"/>
    </source>
</evidence>
<name>A0A9P1GRF0_9DINO</name>
<dbReference type="EMBL" id="CAMXCT010006775">
    <property type="protein sequence ID" value="CAI4019834.1"/>
    <property type="molecule type" value="Genomic_DNA"/>
</dbReference>
<keyword evidence="3" id="KW-1185">Reference proteome</keyword>
<organism evidence="1">
    <name type="scientific">Cladocopium goreaui</name>
    <dbReference type="NCBI Taxonomy" id="2562237"/>
    <lineage>
        <taxon>Eukaryota</taxon>
        <taxon>Sar</taxon>
        <taxon>Alveolata</taxon>
        <taxon>Dinophyceae</taxon>
        <taxon>Suessiales</taxon>
        <taxon>Symbiodiniaceae</taxon>
        <taxon>Cladocopium</taxon>
    </lineage>
</organism>
<dbReference type="Proteomes" id="UP001152797">
    <property type="component" value="Unassembled WGS sequence"/>
</dbReference>
<dbReference type="EMBL" id="CAMXCT020006775">
    <property type="protein sequence ID" value="CAL1173209.1"/>
    <property type="molecule type" value="Genomic_DNA"/>
</dbReference>
<reference evidence="2 3" key="2">
    <citation type="submission" date="2024-05" db="EMBL/GenBank/DDBJ databases">
        <authorList>
            <person name="Chen Y."/>
            <person name="Shah S."/>
            <person name="Dougan E. K."/>
            <person name="Thang M."/>
            <person name="Chan C."/>
        </authorList>
    </citation>
    <scope>NUCLEOTIDE SEQUENCE [LARGE SCALE GENOMIC DNA]</scope>
</reference>
<reference evidence="1" key="1">
    <citation type="submission" date="2022-10" db="EMBL/GenBank/DDBJ databases">
        <authorList>
            <person name="Chen Y."/>
            <person name="Dougan E. K."/>
            <person name="Chan C."/>
            <person name="Rhodes N."/>
            <person name="Thang M."/>
        </authorList>
    </citation>
    <scope>NUCLEOTIDE SEQUENCE</scope>
</reference>
<dbReference type="EMBL" id="CAMXCT030006775">
    <property type="protein sequence ID" value="CAL4807146.1"/>
    <property type="molecule type" value="Genomic_DNA"/>
</dbReference>
<protein>
    <submittedName>
        <fullName evidence="2">Ankyrin-1</fullName>
    </submittedName>
</protein>